<feature type="binding site" description="covalent" evidence="4">
    <location>
        <position position="160"/>
    </location>
    <ligand>
        <name>heme c</name>
        <dbReference type="ChEBI" id="CHEBI:61717"/>
        <label>2</label>
    </ligand>
</feature>
<dbReference type="GO" id="GO:0005506">
    <property type="term" value="F:iron ion binding"/>
    <property type="evidence" value="ECO:0007669"/>
    <property type="project" value="InterPro"/>
</dbReference>
<feature type="binding site" description="covalent" evidence="4">
    <location>
        <position position="163"/>
    </location>
    <ligand>
        <name>heme c</name>
        <dbReference type="ChEBI" id="CHEBI:61717"/>
        <label>2</label>
    </ligand>
</feature>
<dbReference type="PANTHER" id="PTHR33751:SF11">
    <property type="entry name" value="BLL4483 PROTEIN"/>
    <property type="match status" value="1"/>
</dbReference>
<dbReference type="GO" id="GO:0009055">
    <property type="term" value="F:electron transfer activity"/>
    <property type="evidence" value="ECO:0007669"/>
    <property type="project" value="InterPro"/>
</dbReference>
<dbReference type="OrthoDB" id="9773456at2"/>
<dbReference type="Proteomes" id="UP000325641">
    <property type="component" value="Plasmid pBbPL7HG1"/>
</dbReference>
<dbReference type="EMBL" id="CP044544">
    <property type="protein sequence ID" value="QFI77668.1"/>
    <property type="molecule type" value="Genomic_DNA"/>
</dbReference>
<evidence type="ECO:0000313" key="8">
    <source>
        <dbReference type="EMBL" id="QFI77668.1"/>
    </source>
</evidence>
<keyword evidence="6" id="KW-1133">Transmembrane helix</keyword>
<feature type="domain" description="Cytochrome c" evidence="7">
    <location>
        <begin position="39"/>
        <end position="126"/>
    </location>
</feature>
<dbReference type="GO" id="GO:0042597">
    <property type="term" value="C:periplasmic space"/>
    <property type="evidence" value="ECO:0007669"/>
    <property type="project" value="InterPro"/>
</dbReference>
<dbReference type="InterPro" id="IPR036909">
    <property type="entry name" value="Cyt_c-like_dom_sf"/>
</dbReference>
<dbReference type="GO" id="GO:0020037">
    <property type="term" value="F:heme binding"/>
    <property type="evidence" value="ECO:0007669"/>
    <property type="project" value="InterPro"/>
</dbReference>
<keyword evidence="8" id="KW-0614">Plasmid</keyword>
<evidence type="ECO:0000256" key="1">
    <source>
        <dbReference type="ARBA" id="ARBA00022617"/>
    </source>
</evidence>
<feature type="transmembrane region" description="Helical" evidence="6">
    <location>
        <begin position="16"/>
        <end position="35"/>
    </location>
</feature>
<reference evidence="9" key="1">
    <citation type="submission" date="2019-10" db="EMBL/GenBank/DDBJ databases">
        <title>Complete Genome Sequence of Bradyrhizobium betae type strain PL7HG1T.</title>
        <authorList>
            <person name="Bromfield E.S.P."/>
            <person name="Cloutier S."/>
        </authorList>
    </citation>
    <scope>NUCLEOTIDE SEQUENCE [LARGE SCALE GENOMIC DNA]</scope>
    <source>
        <strain evidence="9">PL7HG1</strain>
        <plasmid evidence="9">pbbpl7hg1</plasmid>
    </source>
</reference>
<keyword evidence="6" id="KW-0812">Transmembrane</keyword>
<keyword evidence="2 5" id="KW-0479">Metal-binding</keyword>
<keyword evidence="3 5" id="KW-0408">Iron</keyword>
<dbReference type="Pfam" id="PF00034">
    <property type="entry name" value="Cytochrom_C"/>
    <property type="match status" value="2"/>
</dbReference>
<geneLocation type="plasmid" evidence="9">
    <name>pbbpl7hg1</name>
</geneLocation>
<protein>
    <submittedName>
        <fullName evidence="8">C-type cytochrome</fullName>
    </submittedName>
</protein>
<feature type="domain" description="Cytochrome c" evidence="7">
    <location>
        <begin position="139"/>
        <end position="229"/>
    </location>
</feature>
<feature type="binding site" description="covalent" evidence="4">
    <location>
        <position position="59"/>
    </location>
    <ligand>
        <name>heme c</name>
        <dbReference type="ChEBI" id="CHEBI:61717"/>
        <label>1</label>
    </ligand>
</feature>
<proteinExistence type="predicted"/>
<accession>A0A5P6PHM9</accession>
<dbReference type="PROSITE" id="PS51007">
    <property type="entry name" value="CYTC"/>
    <property type="match status" value="2"/>
</dbReference>
<dbReference type="SUPFAM" id="SSF46626">
    <property type="entry name" value="Cytochrome c"/>
    <property type="match status" value="2"/>
</dbReference>
<evidence type="ECO:0000256" key="5">
    <source>
        <dbReference type="PIRSR" id="PIRSR000005-2"/>
    </source>
</evidence>
<evidence type="ECO:0000313" key="9">
    <source>
        <dbReference type="Proteomes" id="UP000325641"/>
    </source>
</evidence>
<evidence type="ECO:0000256" key="2">
    <source>
        <dbReference type="ARBA" id="ARBA00022723"/>
    </source>
</evidence>
<organism evidence="8 9">
    <name type="scientific">Bradyrhizobium betae</name>
    <dbReference type="NCBI Taxonomy" id="244734"/>
    <lineage>
        <taxon>Bacteria</taxon>
        <taxon>Pseudomonadati</taxon>
        <taxon>Pseudomonadota</taxon>
        <taxon>Alphaproteobacteria</taxon>
        <taxon>Hyphomicrobiales</taxon>
        <taxon>Nitrobacteraceae</taxon>
        <taxon>Bradyrhizobium</taxon>
    </lineage>
</organism>
<feature type="binding site" description="axial binding residue" evidence="5">
    <location>
        <position position="63"/>
    </location>
    <ligand>
        <name>heme c</name>
        <dbReference type="ChEBI" id="CHEBI:61717"/>
        <label>1</label>
    </ligand>
    <ligandPart>
        <name>Fe</name>
        <dbReference type="ChEBI" id="CHEBI:18248"/>
    </ligandPart>
</feature>
<keyword evidence="1 4" id="KW-0349">Heme</keyword>
<dbReference type="PIRSF" id="PIRSF000005">
    <property type="entry name" value="Cytochrome_c4"/>
    <property type="match status" value="1"/>
</dbReference>
<comment type="PTM">
    <text evidence="4">Binds 2 heme c groups covalently per subunit.</text>
</comment>
<evidence type="ECO:0000259" key="7">
    <source>
        <dbReference type="PROSITE" id="PS51007"/>
    </source>
</evidence>
<feature type="binding site" description="axial binding residue" evidence="5">
    <location>
        <position position="206"/>
    </location>
    <ligand>
        <name>heme c</name>
        <dbReference type="ChEBI" id="CHEBI:61717"/>
        <label>2</label>
    </ligand>
    <ligandPart>
        <name>Fe</name>
        <dbReference type="ChEBI" id="CHEBI:18248"/>
    </ligandPart>
</feature>
<keyword evidence="6" id="KW-0472">Membrane</keyword>
<dbReference type="InterPro" id="IPR050597">
    <property type="entry name" value="Cytochrome_c_Oxidase_Subunit"/>
</dbReference>
<evidence type="ECO:0000256" key="3">
    <source>
        <dbReference type="ARBA" id="ARBA00023004"/>
    </source>
</evidence>
<sequence length="242" mass="25328">MHFPHALDGRQVAEKAIVLPVVIVCITLLFLALLYSGPARAFDGKNIAANGNGRDAPACSACHGEQGEGRPDAAYPRLAGLDSQYLVQQLNAFAEGKRDNETMHPIAKALTPDERQAVANFYAGLTTAVVAEPKKADDKAIAIGAALASRGDWSKGLPGCGQCHGAMGQGVGKTFPKLAGQSSEYITSQLKAWKDGTRTSDPLHLMTGIASKLDDKQVAAVAAYYATLPAAKPSTTPQGSKL</sequence>
<dbReference type="Gene3D" id="1.10.760.10">
    <property type="entry name" value="Cytochrome c-like domain"/>
    <property type="match status" value="2"/>
</dbReference>
<dbReference type="InterPro" id="IPR009056">
    <property type="entry name" value="Cyt_c-like_dom"/>
</dbReference>
<name>A0A5P6PHM9_9BRAD</name>
<dbReference type="InterPro" id="IPR024167">
    <property type="entry name" value="Cytochrome_c4-like"/>
</dbReference>
<gene>
    <name evidence="8" type="ORF">F8237_35440</name>
</gene>
<dbReference type="AlphaFoldDB" id="A0A5P6PHM9"/>
<dbReference type="PANTHER" id="PTHR33751">
    <property type="entry name" value="CBB3-TYPE CYTOCHROME C OXIDASE SUBUNIT FIXP"/>
    <property type="match status" value="1"/>
</dbReference>
<feature type="binding site" description="axial binding residue" evidence="5">
    <location>
        <position position="103"/>
    </location>
    <ligand>
        <name>heme c</name>
        <dbReference type="ChEBI" id="CHEBI:61717"/>
        <label>1</label>
    </ligand>
    <ligandPart>
        <name>Fe</name>
        <dbReference type="ChEBI" id="CHEBI:18248"/>
    </ligandPart>
</feature>
<dbReference type="KEGG" id="bbet:F8237_35440"/>
<feature type="binding site" description="axial binding residue" evidence="5">
    <location>
        <position position="164"/>
    </location>
    <ligand>
        <name>heme c</name>
        <dbReference type="ChEBI" id="CHEBI:61717"/>
        <label>2</label>
    </ligand>
    <ligandPart>
        <name>Fe</name>
        <dbReference type="ChEBI" id="CHEBI:18248"/>
    </ligandPart>
</feature>
<feature type="binding site" description="covalent" evidence="4">
    <location>
        <position position="62"/>
    </location>
    <ligand>
        <name>heme c</name>
        <dbReference type="ChEBI" id="CHEBI:61717"/>
        <label>1</label>
    </ligand>
</feature>
<evidence type="ECO:0000256" key="6">
    <source>
        <dbReference type="SAM" id="Phobius"/>
    </source>
</evidence>
<evidence type="ECO:0000256" key="4">
    <source>
        <dbReference type="PIRSR" id="PIRSR000005-1"/>
    </source>
</evidence>